<dbReference type="PANTHER" id="PTHR30329">
    <property type="entry name" value="STATOR ELEMENT OF FLAGELLAR MOTOR COMPLEX"/>
    <property type="match status" value="1"/>
</dbReference>
<dbReference type="RefSeq" id="WP_324698134.1">
    <property type="nucleotide sequence ID" value="NZ_JAYMYJ010000152.1"/>
</dbReference>
<dbReference type="InterPro" id="IPR036737">
    <property type="entry name" value="OmpA-like_sf"/>
</dbReference>
<dbReference type="SUPFAM" id="SSF103088">
    <property type="entry name" value="OmpA-like"/>
    <property type="match status" value="1"/>
</dbReference>
<evidence type="ECO:0000313" key="5">
    <source>
        <dbReference type="EMBL" id="MEB4593310.1"/>
    </source>
</evidence>
<comment type="caution">
    <text evidence="5">The sequence shown here is derived from an EMBL/GenBank/DDBJ whole genome shotgun (WGS) entry which is preliminary data.</text>
</comment>
<dbReference type="Proteomes" id="UP001308005">
    <property type="component" value="Unassembled WGS sequence"/>
</dbReference>
<gene>
    <name evidence="5" type="ORF">VSS37_20195</name>
</gene>
<keyword evidence="3" id="KW-0812">Transmembrane</keyword>
<feature type="domain" description="OmpA-like" evidence="4">
    <location>
        <begin position="248"/>
        <end position="364"/>
    </location>
</feature>
<evidence type="ECO:0000256" key="1">
    <source>
        <dbReference type="PROSITE-ProRule" id="PRU00473"/>
    </source>
</evidence>
<evidence type="ECO:0000256" key="3">
    <source>
        <dbReference type="SAM" id="Phobius"/>
    </source>
</evidence>
<keyword evidence="3" id="KW-1133">Transmembrane helix</keyword>
<keyword evidence="6" id="KW-1185">Reference proteome</keyword>
<organism evidence="5 6">
    <name type="scientific">Candidatus Thiothrix phosphatis</name>
    <dbReference type="NCBI Taxonomy" id="3112415"/>
    <lineage>
        <taxon>Bacteria</taxon>
        <taxon>Pseudomonadati</taxon>
        <taxon>Pseudomonadota</taxon>
        <taxon>Gammaproteobacteria</taxon>
        <taxon>Thiotrichales</taxon>
        <taxon>Thiotrichaceae</taxon>
        <taxon>Thiothrix</taxon>
    </lineage>
</organism>
<name>A0ABU6D2L7_9GAMM</name>
<dbReference type="PANTHER" id="PTHR30329:SF21">
    <property type="entry name" value="LIPOPROTEIN YIAD-RELATED"/>
    <property type="match status" value="1"/>
</dbReference>
<dbReference type="InterPro" id="IPR050330">
    <property type="entry name" value="Bact_OuterMem_StrucFunc"/>
</dbReference>
<keyword evidence="1 3" id="KW-0472">Membrane</keyword>
<evidence type="ECO:0000256" key="2">
    <source>
        <dbReference type="SAM" id="MobiDB-lite"/>
    </source>
</evidence>
<reference evidence="5 6" key="2">
    <citation type="submission" date="2024-01" db="EMBL/GenBank/DDBJ databases">
        <authorList>
            <person name="Xie X."/>
        </authorList>
    </citation>
    <scope>NUCLEOTIDE SEQUENCE [LARGE SCALE GENOMIC DNA]</scope>
    <source>
        <strain evidence="5">SCUT-1</strain>
    </source>
</reference>
<dbReference type="EMBL" id="JAYMYJ010000152">
    <property type="protein sequence ID" value="MEB4593310.1"/>
    <property type="molecule type" value="Genomic_DNA"/>
</dbReference>
<dbReference type="Gene3D" id="3.30.1330.60">
    <property type="entry name" value="OmpA-like domain"/>
    <property type="match status" value="1"/>
</dbReference>
<feature type="region of interest" description="Disordered" evidence="2">
    <location>
        <begin position="104"/>
        <end position="130"/>
    </location>
</feature>
<sequence length="364" mass="37900">MTNITTDNDDDLNPYQEYAIAGVVILLFGLLYWFLNYGWNIDAETAATVKPAGPFAVVVGQDKLEFNAAAQETAAATGAEGNAPATATMEKAVPPAALPPAPIQATLGSGQNSSTPAQSAVEKAADSNPVASTPVEPVVVADAAPTEKPIPETAFLDAAPAGKPAPETAFLDAAPAGKPAIGTAFLEVTPVDPDAFKAEAETHTPAPSSTEAPVSQPVQAAEYKLPDGGEVAIGETGFAAELLQAINQDAVDKPIISDKITFSKGSVQFDAASEQPIREIAALLHTFPNIKLLIRGHTDETGIPGRNTELSLLRANAVGAALVKLGIDRRRLSIMGMGDLEPIDTNATEEGRKNNRRVDVMIIH</sequence>
<dbReference type="InterPro" id="IPR006665">
    <property type="entry name" value="OmpA-like"/>
</dbReference>
<dbReference type="Pfam" id="PF00691">
    <property type="entry name" value="OmpA"/>
    <property type="match status" value="1"/>
</dbReference>
<feature type="transmembrane region" description="Helical" evidence="3">
    <location>
        <begin position="18"/>
        <end position="35"/>
    </location>
</feature>
<evidence type="ECO:0000259" key="4">
    <source>
        <dbReference type="PROSITE" id="PS51123"/>
    </source>
</evidence>
<dbReference type="PROSITE" id="PS51123">
    <property type="entry name" value="OMPA_2"/>
    <property type="match status" value="1"/>
</dbReference>
<proteinExistence type="predicted"/>
<protein>
    <submittedName>
        <fullName evidence="5">OmpA family protein</fullName>
    </submittedName>
</protein>
<evidence type="ECO:0000313" key="6">
    <source>
        <dbReference type="Proteomes" id="UP001308005"/>
    </source>
</evidence>
<accession>A0ABU6D2L7</accession>
<reference evidence="6" key="1">
    <citation type="submission" date="2023-07" db="EMBL/GenBank/DDBJ databases">
        <title>The carbon used by Thiothrix.</title>
        <authorList>
            <person name="Chen L."/>
        </authorList>
    </citation>
    <scope>NUCLEOTIDE SEQUENCE [LARGE SCALE GENOMIC DNA]</scope>
</reference>
<dbReference type="CDD" id="cd07185">
    <property type="entry name" value="OmpA_C-like"/>
    <property type="match status" value="1"/>
</dbReference>
<feature type="compositionally biased region" description="Polar residues" evidence="2">
    <location>
        <begin position="106"/>
        <end position="118"/>
    </location>
</feature>